<dbReference type="EMBL" id="BK032571">
    <property type="protein sequence ID" value="DAF48656.1"/>
    <property type="molecule type" value="Genomic_DNA"/>
</dbReference>
<keyword evidence="1" id="KW-0812">Transmembrane</keyword>
<sequence length="69" mass="8297">MKFLKTYLLGFVIVFTILTTGRIIAKIKSYKRTGRWNSHKIEWGEITYYSLYSFAFFALLLDDFIRENF</sequence>
<feature type="transmembrane region" description="Helical" evidence="1">
    <location>
        <begin position="6"/>
        <end position="25"/>
    </location>
</feature>
<name>A0A8S5SCJ5_9CAUD</name>
<evidence type="ECO:0000313" key="2">
    <source>
        <dbReference type="EMBL" id="DAF48656.1"/>
    </source>
</evidence>
<reference evidence="2" key="1">
    <citation type="journal article" date="2021" name="Proc. Natl. Acad. Sci. U.S.A.">
        <title>A Catalog of Tens of Thousands of Viruses from Human Metagenomes Reveals Hidden Associations with Chronic Diseases.</title>
        <authorList>
            <person name="Tisza M.J."/>
            <person name="Buck C.B."/>
        </authorList>
    </citation>
    <scope>NUCLEOTIDE SEQUENCE</scope>
    <source>
        <strain evidence="2">CtzWr28</strain>
    </source>
</reference>
<keyword evidence="1" id="KW-0472">Membrane</keyword>
<accession>A0A8S5SCJ5</accession>
<keyword evidence="1" id="KW-1133">Transmembrane helix</keyword>
<feature type="transmembrane region" description="Helical" evidence="1">
    <location>
        <begin position="46"/>
        <end position="65"/>
    </location>
</feature>
<protein>
    <submittedName>
        <fullName evidence="2">Uncharacterized protein</fullName>
    </submittedName>
</protein>
<proteinExistence type="predicted"/>
<organism evidence="2">
    <name type="scientific">Siphoviridae sp. ctzWr28</name>
    <dbReference type="NCBI Taxonomy" id="2827980"/>
    <lineage>
        <taxon>Viruses</taxon>
        <taxon>Duplodnaviria</taxon>
        <taxon>Heunggongvirae</taxon>
        <taxon>Uroviricota</taxon>
        <taxon>Caudoviricetes</taxon>
    </lineage>
</organism>
<evidence type="ECO:0000256" key="1">
    <source>
        <dbReference type="SAM" id="Phobius"/>
    </source>
</evidence>